<reference evidence="2" key="1">
    <citation type="journal article" date="2014" name="Int. J. Syst. Evol. Microbiol.">
        <title>Complete genome sequence of Corynebacterium casei LMG S-19264T (=DSM 44701T), isolated from a smear-ripened cheese.</title>
        <authorList>
            <consortium name="US DOE Joint Genome Institute (JGI-PGF)"/>
            <person name="Walter F."/>
            <person name="Albersmeier A."/>
            <person name="Kalinowski J."/>
            <person name="Ruckert C."/>
        </authorList>
    </citation>
    <scope>NUCLEOTIDE SEQUENCE</scope>
    <source>
        <strain evidence="2">JCM 4637</strain>
    </source>
</reference>
<dbReference type="Pfam" id="PF22768">
    <property type="entry name" value="SPP1_Dit"/>
    <property type="match status" value="1"/>
</dbReference>
<evidence type="ECO:0000313" key="3">
    <source>
        <dbReference type="Proteomes" id="UP000638353"/>
    </source>
</evidence>
<dbReference type="AlphaFoldDB" id="A0A918WTP6"/>
<reference evidence="2" key="2">
    <citation type="submission" date="2020-09" db="EMBL/GenBank/DDBJ databases">
        <authorList>
            <person name="Sun Q."/>
            <person name="Ohkuma M."/>
        </authorList>
    </citation>
    <scope>NUCLEOTIDE SEQUENCE</scope>
    <source>
        <strain evidence="2">JCM 4637</strain>
    </source>
</reference>
<organism evidence="2 3">
    <name type="scientific">Streptomyces finlayi</name>
    <dbReference type="NCBI Taxonomy" id="67296"/>
    <lineage>
        <taxon>Bacteria</taxon>
        <taxon>Bacillati</taxon>
        <taxon>Actinomycetota</taxon>
        <taxon>Actinomycetes</taxon>
        <taxon>Kitasatosporales</taxon>
        <taxon>Streptomycetaceae</taxon>
        <taxon>Streptomyces</taxon>
    </lineage>
</organism>
<comment type="caution">
    <text evidence="2">The sequence shown here is derived from an EMBL/GenBank/DDBJ whole genome shotgun (WGS) entry which is preliminary data.</text>
</comment>
<protein>
    <recommendedName>
        <fullName evidence="1">Siphovirus-type tail component C-terminal domain-containing protein</fullName>
    </recommendedName>
</protein>
<name>A0A918WTP6_9ACTN</name>
<dbReference type="EMBL" id="BMVC01000002">
    <property type="protein sequence ID" value="GHC81993.1"/>
    <property type="molecule type" value="Genomic_DNA"/>
</dbReference>
<dbReference type="InterPro" id="IPR054738">
    <property type="entry name" value="Siphovirus-type_tail_C"/>
</dbReference>
<dbReference type="RefSeq" id="WP_189822216.1">
    <property type="nucleotide sequence ID" value="NZ_BMVC01000002.1"/>
</dbReference>
<gene>
    <name evidence="2" type="ORF">GCM10010334_09870</name>
</gene>
<dbReference type="Proteomes" id="UP000638353">
    <property type="component" value="Unassembled WGS sequence"/>
</dbReference>
<evidence type="ECO:0000313" key="2">
    <source>
        <dbReference type="EMBL" id="GHC81993.1"/>
    </source>
</evidence>
<evidence type="ECO:0000259" key="1">
    <source>
        <dbReference type="Pfam" id="PF22768"/>
    </source>
</evidence>
<dbReference type="Gene3D" id="2.60.120.860">
    <property type="match status" value="1"/>
</dbReference>
<sequence length="301" mass="31858">MAAGDLVTLPGHIQFGELLLGPHTVYGWSTLTGWEDTPGNDSGNVNRSDGHGSYPGRLLAQARTITLDGMVLRSDPGRMGAAVRALSVATALRDDELPLVVRLDDAEPLLVFARCIRQAIPVATGGYAVGVVKGAALQFEATDPRRYSLAEQVVEARLPQSEPGLDWHLDPGPECLDWPLDFGAPGSTGTVAALNEGSAPAHPLVVFRGPVERPSLTNIATGDMLEYDIALAPDDELVVDTNAGTVTLNSTASRLYTVSNRSAPEQSFTLPPGSTQLAFRAAPGSSDPRASVALRYRSAHW</sequence>
<accession>A0A918WTP6</accession>
<feature type="domain" description="Siphovirus-type tail component C-terminal" evidence="1">
    <location>
        <begin position="197"/>
        <end position="296"/>
    </location>
</feature>
<proteinExistence type="predicted"/>